<accession>D2I3D8</accession>
<dbReference type="PANTHER" id="PTHR10605:SF7">
    <property type="entry name" value="HEPARAN SULFATE GLUCOSAMINE 3-O-SULFOTRANSFERASE 3B1"/>
    <property type="match status" value="1"/>
</dbReference>
<dbReference type="PANTHER" id="PTHR10605">
    <property type="entry name" value="HEPARAN SULFATE SULFOTRANSFERASE"/>
    <property type="match status" value="1"/>
</dbReference>
<feature type="disulfide bond" evidence="4">
    <location>
        <begin position="344"/>
        <end position="356"/>
    </location>
</feature>
<protein>
    <recommendedName>
        <fullName evidence="5">Sulfotransferase</fullName>
        <ecNumber evidence="5">2.8.2.-</ecNumber>
    </recommendedName>
</protein>
<feature type="binding site" evidence="3">
    <location>
        <begin position="361"/>
        <end position="365"/>
    </location>
    <ligand>
        <name>3'-phosphoadenylyl sulfate</name>
        <dbReference type="ChEBI" id="CHEBI:58339"/>
    </ligand>
</feature>
<dbReference type="GO" id="GO:0008467">
    <property type="term" value="F:[heparan sulfate]-glucosamine 3-sulfotransferase activity"/>
    <property type="evidence" value="ECO:0007669"/>
    <property type="project" value="TreeGrafter"/>
</dbReference>
<evidence type="ECO:0000256" key="3">
    <source>
        <dbReference type="PIRSR" id="PIRSR637359-2"/>
    </source>
</evidence>
<comment type="similarity">
    <text evidence="5">Belongs to the sulfotransferase 1 family.</text>
</comment>
<feature type="non-terminal residue" evidence="7">
    <location>
        <position position="399"/>
    </location>
</feature>
<dbReference type="InParanoid" id="D2I3D8"/>
<gene>
    <name evidence="7" type="ORF">PANDA_020024</name>
</gene>
<dbReference type="InterPro" id="IPR027417">
    <property type="entry name" value="P-loop_NTPase"/>
</dbReference>
<dbReference type="AlphaFoldDB" id="D2I3D8"/>
<evidence type="ECO:0000256" key="2">
    <source>
        <dbReference type="ARBA" id="ARBA00023180"/>
    </source>
</evidence>
<dbReference type="SUPFAM" id="SSF52540">
    <property type="entry name" value="P-loop containing nucleoside triphosphate hydrolases"/>
    <property type="match status" value="1"/>
</dbReference>
<dbReference type="EC" id="2.8.2.-" evidence="5"/>
<name>D2I3D8_AILME</name>
<dbReference type="Pfam" id="PF00685">
    <property type="entry name" value="Sulfotransfer_1"/>
    <property type="match status" value="1"/>
</dbReference>
<dbReference type="Gene3D" id="3.40.50.300">
    <property type="entry name" value="P-loop containing nucleotide triphosphate hydrolases"/>
    <property type="match status" value="1"/>
</dbReference>
<evidence type="ECO:0000313" key="7">
    <source>
        <dbReference type="EMBL" id="EFB22689.1"/>
    </source>
</evidence>
<proteinExistence type="inferred from homology"/>
<keyword evidence="4" id="KW-1015">Disulfide bond</keyword>
<keyword evidence="2" id="KW-0325">Glycoprotein</keyword>
<dbReference type="FunFam" id="3.40.50.300:FF:001224">
    <property type="entry name" value="Sulfotransferase"/>
    <property type="match status" value="1"/>
</dbReference>
<keyword evidence="1 5" id="KW-0808">Transferase</keyword>
<evidence type="ECO:0000256" key="5">
    <source>
        <dbReference type="RuleBase" id="RU361155"/>
    </source>
</evidence>
<reference evidence="7" key="1">
    <citation type="journal article" date="2010" name="Nature">
        <title>The sequence and de novo assembly of the giant panda genome.</title>
        <authorList>
            <person name="Li R."/>
            <person name="Fan W."/>
            <person name="Tian G."/>
            <person name="Zhu H."/>
            <person name="He L."/>
            <person name="Cai J."/>
            <person name="Huang Q."/>
            <person name="Cai Q."/>
            <person name="Li B."/>
            <person name="Bai Y."/>
            <person name="Zhang Z."/>
            <person name="Zhang Y."/>
            <person name="Wang W."/>
            <person name="Li J."/>
            <person name="Wei F."/>
            <person name="Li H."/>
            <person name="Jian M."/>
            <person name="Li J."/>
            <person name="Zhang Z."/>
            <person name="Nielsen R."/>
            <person name="Li D."/>
            <person name="Gu W."/>
            <person name="Yang Z."/>
            <person name="Xuan Z."/>
            <person name="Ryder O.A."/>
            <person name="Leung F.C."/>
            <person name="Zhou Y."/>
            <person name="Cao J."/>
            <person name="Sun X."/>
            <person name="Fu Y."/>
            <person name="Fang X."/>
            <person name="Guo X."/>
            <person name="Wang B."/>
            <person name="Hou R."/>
            <person name="Shen F."/>
            <person name="Mu B."/>
            <person name="Ni P."/>
            <person name="Lin R."/>
            <person name="Qian W."/>
            <person name="Wang G."/>
            <person name="Yu C."/>
            <person name="Nie W."/>
            <person name="Wang J."/>
            <person name="Wu Z."/>
            <person name="Liang H."/>
            <person name="Min J."/>
            <person name="Wu Q."/>
            <person name="Cheng S."/>
            <person name="Ruan J."/>
            <person name="Wang M."/>
            <person name="Shi Z."/>
            <person name="Wen M."/>
            <person name="Liu B."/>
            <person name="Ren X."/>
            <person name="Zheng H."/>
            <person name="Dong D."/>
            <person name="Cook K."/>
            <person name="Shan G."/>
            <person name="Zhang H."/>
            <person name="Kosiol C."/>
            <person name="Xie X."/>
            <person name="Lu Z."/>
            <person name="Zheng H."/>
            <person name="Li Y."/>
            <person name="Steiner C.C."/>
            <person name="Lam T.T."/>
            <person name="Lin S."/>
            <person name="Zhang Q."/>
            <person name="Li G."/>
            <person name="Tian J."/>
            <person name="Gong T."/>
            <person name="Liu H."/>
            <person name="Zhang D."/>
            <person name="Fang L."/>
            <person name="Ye C."/>
            <person name="Zhang J."/>
            <person name="Hu W."/>
            <person name="Xu A."/>
            <person name="Ren Y."/>
            <person name="Zhang G."/>
            <person name="Bruford M.W."/>
            <person name="Li Q."/>
            <person name="Ma L."/>
            <person name="Guo Y."/>
            <person name="An N."/>
            <person name="Hu Y."/>
            <person name="Zheng Y."/>
            <person name="Shi Y."/>
            <person name="Li Z."/>
            <person name="Liu Q."/>
            <person name="Chen Y."/>
            <person name="Zhao J."/>
            <person name="Qu N."/>
            <person name="Zhao S."/>
            <person name="Tian F."/>
            <person name="Wang X."/>
            <person name="Wang H."/>
            <person name="Xu L."/>
            <person name="Liu X."/>
            <person name="Vinar T."/>
            <person name="Wang Y."/>
            <person name="Lam T.W."/>
            <person name="Yiu S.M."/>
            <person name="Liu S."/>
            <person name="Zhang H."/>
            <person name="Li D."/>
            <person name="Huang Y."/>
            <person name="Wang X."/>
            <person name="Yang G."/>
            <person name="Jiang Z."/>
            <person name="Wang J."/>
            <person name="Qin N."/>
            <person name="Li L."/>
            <person name="Li J."/>
            <person name="Bolund L."/>
            <person name="Kristiansen K."/>
            <person name="Wong G.K."/>
            <person name="Olson M."/>
            <person name="Zhang X."/>
            <person name="Li S."/>
            <person name="Yang H."/>
            <person name="Wang J."/>
            <person name="Wang J."/>
        </authorList>
    </citation>
    <scope>NUCLEOTIDE SEQUENCE [LARGE SCALE GENOMIC DNA]</scope>
</reference>
<dbReference type="EMBL" id="GL194299">
    <property type="protein sequence ID" value="EFB22689.1"/>
    <property type="molecule type" value="Genomic_DNA"/>
</dbReference>
<dbReference type="InterPro" id="IPR037359">
    <property type="entry name" value="NST/OST"/>
</dbReference>
<dbReference type="InterPro" id="IPR000863">
    <property type="entry name" value="Sulfotransferase_dom"/>
</dbReference>
<organism evidence="7">
    <name type="scientific">Ailuropoda melanoleuca</name>
    <name type="common">Giant panda</name>
    <dbReference type="NCBI Taxonomy" id="9646"/>
    <lineage>
        <taxon>Eukaryota</taxon>
        <taxon>Metazoa</taxon>
        <taxon>Chordata</taxon>
        <taxon>Craniata</taxon>
        <taxon>Vertebrata</taxon>
        <taxon>Euteleostomi</taxon>
        <taxon>Mammalia</taxon>
        <taxon>Eutheria</taxon>
        <taxon>Laurasiatheria</taxon>
        <taxon>Carnivora</taxon>
        <taxon>Caniformia</taxon>
        <taxon>Ursidae</taxon>
        <taxon>Ailuropoda</taxon>
    </lineage>
</organism>
<feature type="binding site" evidence="3">
    <location>
        <position position="236"/>
    </location>
    <ligand>
        <name>3'-phosphoadenylyl sulfate</name>
        <dbReference type="ChEBI" id="CHEBI:58339"/>
    </ligand>
</feature>
<feature type="domain" description="Sulfotransferase" evidence="6">
    <location>
        <begin position="221"/>
        <end position="381"/>
    </location>
</feature>
<feature type="binding site" evidence="3">
    <location>
        <position position="244"/>
    </location>
    <ligand>
        <name>3'-phosphoadenylyl sulfate</name>
        <dbReference type="ChEBI" id="CHEBI:58339"/>
    </ligand>
</feature>
<evidence type="ECO:0000256" key="1">
    <source>
        <dbReference type="ARBA" id="ARBA00022679"/>
    </source>
</evidence>
<evidence type="ECO:0000256" key="4">
    <source>
        <dbReference type="PIRSR" id="PIRSR637359-3"/>
    </source>
</evidence>
<sequence>MAPPGPAGAHPTSAEPLSRSIFRKFLLMLCSLLTSLYVFYCLAERCQTLAGPVVRPSGGEGESFKVRGIDAVKGGNRGLRQECLLSGRKLLVTLRPGWRRGGFPRPRLEGTHAVFAPLLLGELSHMPPRTGLFELAILQGRMENGKARPLGSQRNWTQALFSYNLFGKVVRVIIQTGPSIPNVATKSPFALLRDLMPRTLEGQITMEKTPSYFVTREAPARISAMSKDTKLIVVVRDPVTRAISDYTQTLSKRPDIPTFESLTFRNRTTGLIDTSWSAVQIGIYAKHLEHWLRHFPIGQMLFVSGERLIRDPAGELGRVQDFLGLKRVITDKHFYFNKTKGFPCLKKAEGSSKPHCLGKTKGRTHPEIDRDVVRKLREFYRPFNLKFYQMTGRDFGWDG</sequence>
<evidence type="ECO:0000259" key="6">
    <source>
        <dbReference type="Pfam" id="PF00685"/>
    </source>
</evidence>